<name>A0A976BGZ6_9BURK</name>
<evidence type="ECO:0000313" key="4">
    <source>
        <dbReference type="Proteomes" id="UP000623307"/>
    </source>
</evidence>
<protein>
    <submittedName>
        <fullName evidence="2">Uncharacterized protein</fullName>
    </submittedName>
</protein>
<reference evidence="1 4" key="2">
    <citation type="submission" date="2021-02" db="EMBL/GenBank/DDBJ databases">
        <title>Complete Genome Sequence of Cupriavidus oxalaticus Strain Ox1, a Soil Oxalate-Degrading Species.</title>
        <authorList>
            <person name="Palmieri F."/>
            <person name="Udriet P."/>
            <person name="Deuasquier M."/>
            <person name="Beaudoing E."/>
            <person name="Johnson S.L."/>
            <person name="Davenport K.W."/>
            <person name="Chain P.S."/>
            <person name="Bindschedler S."/>
            <person name="Junier P."/>
        </authorList>
    </citation>
    <scope>NUCLEOTIDE SEQUENCE [LARGE SCALE GENOMIC DNA]</scope>
    <source>
        <strain evidence="1 4">Ox1</strain>
    </source>
</reference>
<dbReference type="EMBL" id="OGUS01000135">
    <property type="protein sequence ID" value="SPC19169.1"/>
    <property type="molecule type" value="Genomic_DNA"/>
</dbReference>
<proteinExistence type="predicted"/>
<sequence>MMLPDAIALLHRGKHRTTSAAVRAVPAILAAAVLLACGKSDGNRILGHWRAERFATQGISVPMGPEFEITPHAVRSPDGEIEIPISAITAKGDQVTLEGPLSIGLSFHFEEADRISLDLPFVGKLYYRRVSNASTL</sequence>
<dbReference type="AlphaFoldDB" id="A0A976BGZ6"/>
<gene>
    <name evidence="2" type="ORF">CO2235_MP120018</name>
    <name evidence="1" type="ORF">JTE92_04450</name>
</gene>
<dbReference type="Proteomes" id="UP000623307">
    <property type="component" value="Chromosome 1"/>
</dbReference>
<keyword evidence="4" id="KW-1185">Reference proteome</keyword>
<dbReference type="OrthoDB" id="9132316at2"/>
<dbReference type="EMBL" id="CP069811">
    <property type="protein sequence ID" value="QRQ92166.1"/>
    <property type="molecule type" value="Genomic_DNA"/>
</dbReference>
<evidence type="ECO:0000313" key="3">
    <source>
        <dbReference type="Proteomes" id="UP000256862"/>
    </source>
</evidence>
<geneLocation type="plasmid" evidence="3">
    <name>co2235_mp</name>
</geneLocation>
<dbReference type="Proteomes" id="UP000256862">
    <property type="component" value="Plasmid CO2235_mp"/>
</dbReference>
<dbReference type="GeneID" id="303488754"/>
<evidence type="ECO:0000313" key="2">
    <source>
        <dbReference type="EMBL" id="SPC19169.1"/>
    </source>
</evidence>
<evidence type="ECO:0000313" key="1">
    <source>
        <dbReference type="EMBL" id="QRQ92166.1"/>
    </source>
</evidence>
<accession>A0A976BGZ6</accession>
<reference evidence="2 3" key="1">
    <citation type="submission" date="2018-01" db="EMBL/GenBank/DDBJ databases">
        <authorList>
            <person name="Clerissi C."/>
        </authorList>
    </citation>
    <scope>NUCLEOTIDE SEQUENCE [LARGE SCALE GENOMIC DNA]</scope>
    <source>
        <strain evidence="2">Cupriavidus oxalaticus LMG 2235</strain>
        <plasmid evidence="3">co2235_mp</plasmid>
    </source>
</reference>
<dbReference type="RefSeq" id="WP_063240821.1">
    <property type="nucleotide sequence ID" value="NZ_CP069809.1"/>
</dbReference>
<organism evidence="2 3">
    <name type="scientific">Cupriavidus oxalaticus</name>
    <dbReference type="NCBI Taxonomy" id="96344"/>
    <lineage>
        <taxon>Bacteria</taxon>
        <taxon>Pseudomonadati</taxon>
        <taxon>Pseudomonadota</taxon>
        <taxon>Betaproteobacteria</taxon>
        <taxon>Burkholderiales</taxon>
        <taxon>Burkholderiaceae</taxon>
        <taxon>Cupriavidus</taxon>
    </lineage>
</organism>